<evidence type="ECO:0000256" key="6">
    <source>
        <dbReference type="SAM" id="MobiDB-lite"/>
    </source>
</evidence>
<evidence type="ECO:0000256" key="7">
    <source>
        <dbReference type="SAM" id="Phobius"/>
    </source>
</evidence>
<keyword evidence="10" id="KW-1185">Reference proteome</keyword>
<keyword evidence="1" id="KW-0808">Transferase</keyword>
<dbReference type="PANTHER" id="PTHR47989:SF36">
    <property type="entry name" value="PROTEIN KINASE DOMAIN-CONTAINING PROTEIN"/>
    <property type="match status" value="1"/>
</dbReference>
<dbReference type="FunFam" id="1.10.510.10:FF:000381">
    <property type="entry name" value="Putative receptor-like protein kinase"/>
    <property type="match status" value="1"/>
</dbReference>
<keyword evidence="3" id="KW-0418">Kinase</keyword>
<evidence type="ECO:0000313" key="10">
    <source>
        <dbReference type="Proteomes" id="UP000663760"/>
    </source>
</evidence>
<feature type="domain" description="Protein kinase" evidence="8">
    <location>
        <begin position="340"/>
        <end position="612"/>
    </location>
</feature>
<keyword evidence="7" id="KW-0472">Membrane</keyword>
<dbReference type="SMART" id="SM00220">
    <property type="entry name" value="S_TKc"/>
    <property type="match status" value="1"/>
</dbReference>
<sequence length="685" mass="76043">MHITLLISFFYFIVFPFFFFVWMQSIKDLQECFNIFCALTFSLLCADCPLDLSWSNFTLAASVCSDGNERGKCCRFINAFVAVSVSRYASSTGQLGVPAAFSETCLNFVSETLRQRGIPSNAMAFCGLGTKILVSCQCEGRATVLEMLQSPNFSDVVTSCKAPISLESTCKRCLTSGILYIHRLVGSQDNVTLSTCRDATFVTLTNQGKNLSAVDMVSCFFGVQALNIDTDPLLQSPMSAASSNPPSAEAPSKHASARHYQRYHLALIPVVGIAVTGTATLLLAFLILLIHRKRKELKITDSISGPSQEGFPPPPHRKFSEGPRSMFQRFSYKETKRATNDFGSMIGKGGFGTVYRAEFGDDLVVAVKRMNKVSEQAEDEFCREMELLGRLHHRHLVALRGYCIKKRERCLMYEYMENGSLKDHIHSSGRAPLSWQTRIQIAIDVANALEYLHFYCDPPLCHRDVKSSNILLDENFVAKLADFGLAHASRSGSINFEPVNTDIRGTPGYMDPEYVITQELTEKSDVYSYGVVLLELVTGRRAIQDNRNIVEWFQKFTAAESRLPGLVDPAIRDTVDLEQLQAIVGIIRWCTQREGKARPSIKQVLRLLYERLDLDPLQGGPIGDGEEEEEGSGGERASKGKGRRTEGIHHSAWLPSSSSTSRSYCSRSFLLEGGSPQSPPGMFSL</sequence>
<dbReference type="InterPro" id="IPR043891">
    <property type="entry name" value="SPARK"/>
</dbReference>
<feature type="region of interest" description="Disordered" evidence="6">
    <location>
        <begin position="618"/>
        <end position="662"/>
    </location>
</feature>
<dbReference type="GO" id="GO:0004672">
    <property type="term" value="F:protein kinase activity"/>
    <property type="evidence" value="ECO:0007669"/>
    <property type="project" value="InterPro"/>
</dbReference>
<dbReference type="PROSITE" id="PS00107">
    <property type="entry name" value="PROTEIN_KINASE_ATP"/>
    <property type="match status" value="1"/>
</dbReference>
<dbReference type="InterPro" id="IPR011009">
    <property type="entry name" value="Kinase-like_dom_sf"/>
</dbReference>
<dbReference type="InterPro" id="IPR008271">
    <property type="entry name" value="Ser/Thr_kinase_AS"/>
</dbReference>
<keyword evidence="4 5" id="KW-0067">ATP-binding</keyword>
<name>A0A7I8L5C7_SPIIN</name>
<dbReference type="Pfam" id="PF19160">
    <property type="entry name" value="SPARK"/>
    <property type="match status" value="1"/>
</dbReference>
<dbReference type="PROSITE" id="PS00108">
    <property type="entry name" value="PROTEIN_KINASE_ST"/>
    <property type="match status" value="1"/>
</dbReference>
<dbReference type="InterPro" id="IPR000719">
    <property type="entry name" value="Prot_kinase_dom"/>
</dbReference>
<dbReference type="InterPro" id="IPR017441">
    <property type="entry name" value="Protein_kinase_ATP_BS"/>
</dbReference>
<dbReference type="FunFam" id="3.30.200.20:FF:000420">
    <property type="entry name" value="Putative receptor-like protein kinase"/>
    <property type="match status" value="1"/>
</dbReference>
<evidence type="ECO:0000256" key="2">
    <source>
        <dbReference type="ARBA" id="ARBA00022741"/>
    </source>
</evidence>
<dbReference type="GO" id="GO:0005524">
    <property type="term" value="F:ATP binding"/>
    <property type="evidence" value="ECO:0007669"/>
    <property type="project" value="UniProtKB-UniRule"/>
</dbReference>
<proteinExistence type="predicted"/>
<gene>
    <name evidence="9" type="ORF">SI8410_11015153</name>
</gene>
<evidence type="ECO:0000256" key="3">
    <source>
        <dbReference type="ARBA" id="ARBA00022777"/>
    </source>
</evidence>
<dbReference type="EMBL" id="LR746274">
    <property type="protein sequence ID" value="CAA7404475.1"/>
    <property type="molecule type" value="Genomic_DNA"/>
</dbReference>
<evidence type="ECO:0000259" key="8">
    <source>
        <dbReference type="PROSITE" id="PS50011"/>
    </source>
</evidence>
<dbReference type="Gene3D" id="1.10.510.10">
    <property type="entry name" value="Transferase(Phosphotransferase) domain 1"/>
    <property type="match status" value="1"/>
</dbReference>
<evidence type="ECO:0000256" key="4">
    <source>
        <dbReference type="ARBA" id="ARBA00022840"/>
    </source>
</evidence>
<dbReference type="OrthoDB" id="543156at2759"/>
<evidence type="ECO:0000256" key="5">
    <source>
        <dbReference type="PROSITE-ProRule" id="PRU10141"/>
    </source>
</evidence>
<dbReference type="Pfam" id="PF00069">
    <property type="entry name" value="Pkinase"/>
    <property type="match status" value="1"/>
</dbReference>
<dbReference type="Gene3D" id="3.30.200.20">
    <property type="entry name" value="Phosphorylase Kinase, domain 1"/>
    <property type="match status" value="1"/>
</dbReference>
<dbReference type="PANTHER" id="PTHR47989">
    <property type="entry name" value="OS01G0750732 PROTEIN"/>
    <property type="match status" value="1"/>
</dbReference>
<accession>A0A7I8L5C7</accession>
<feature type="transmembrane region" description="Helical" evidence="7">
    <location>
        <begin position="263"/>
        <end position="290"/>
    </location>
</feature>
<keyword evidence="7" id="KW-0812">Transmembrane</keyword>
<dbReference type="Proteomes" id="UP000663760">
    <property type="component" value="Chromosome 11"/>
</dbReference>
<feature type="region of interest" description="Disordered" evidence="6">
    <location>
        <begin position="302"/>
        <end position="322"/>
    </location>
</feature>
<feature type="binding site" evidence="5">
    <location>
        <position position="368"/>
    </location>
    <ligand>
        <name>ATP</name>
        <dbReference type="ChEBI" id="CHEBI:30616"/>
    </ligand>
</feature>
<organism evidence="9 10">
    <name type="scientific">Spirodela intermedia</name>
    <name type="common">Intermediate duckweed</name>
    <dbReference type="NCBI Taxonomy" id="51605"/>
    <lineage>
        <taxon>Eukaryota</taxon>
        <taxon>Viridiplantae</taxon>
        <taxon>Streptophyta</taxon>
        <taxon>Embryophyta</taxon>
        <taxon>Tracheophyta</taxon>
        <taxon>Spermatophyta</taxon>
        <taxon>Magnoliopsida</taxon>
        <taxon>Liliopsida</taxon>
        <taxon>Araceae</taxon>
        <taxon>Lemnoideae</taxon>
        <taxon>Spirodela</taxon>
    </lineage>
</organism>
<protein>
    <recommendedName>
        <fullName evidence="8">Protein kinase domain-containing protein</fullName>
    </recommendedName>
</protein>
<keyword evidence="2 5" id="KW-0547">Nucleotide-binding</keyword>
<dbReference type="AlphaFoldDB" id="A0A7I8L5C7"/>
<feature type="transmembrane region" description="Helical" evidence="7">
    <location>
        <begin position="5"/>
        <end position="23"/>
    </location>
</feature>
<evidence type="ECO:0000256" key="1">
    <source>
        <dbReference type="ARBA" id="ARBA00022679"/>
    </source>
</evidence>
<dbReference type="SUPFAM" id="SSF56112">
    <property type="entry name" value="Protein kinase-like (PK-like)"/>
    <property type="match status" value="1"/>
</dbReference>
<dbReference type="CDD" id="cd14066">
    <property type="entry name" value="STKc_IRAK"/>
    <property type="match status" value="1"/>
</dbReference>
<reference evidence="9" key="1">
    <citation type="submission" date="2020-02" db="EMBL/GenBank/DDBJ databases">
        <authorList>
            <person name="Scholz U."/>
            <person name="Mascher M."/>
            <person name="Fiebig A."/>
        </authorList>
    </citation>
    <scope>NUCLEOTIDE SEQUENCE</scope>
</reference>
<evidence type="ECO:0000313" key="9">
    <source>
        <dbReference type="EMBL" id="CAA7404475.1"/>
    </source>
</evidence>
<keyword evidence="7" id="KW-1133">Transmembrane helix</keyword>
<dbReference type="PROSITE" id="PS50011">
    <property type="entry name" value="PROTEIN_KINASE_DOM"/>
    <property type="match status" value="1"/>
</dbReference>